<sequence length="184" mass="21767">MVDILNVYNLVINMVNDFLSSDIKIDKELTNLFKFLKTTNIESIIKEVRIISKKEFFPGSHTKTFEVSVNYFEKVYKLRFYPTRPNINNRCKLVCLVRNYDRSDYKGYRICSQYYSQSLYLYFYILSAVGNWDIKLNISEGIVNSNNKMLKIYDEYNPIIDEDIYFLLGNIDILNILSIGCIDF</sequence>
<reference evidence="1" key="1">
    <citation type="journal article" date="2019" name="MBio">
        <title>Virus Genomes from Deep Sea Sediments Expand the Ocean Megavirome and Support Independent Origins of Viral Gigantism.</title>
        <authorList>
            <person name="Backstrom D."/>
            <person name="Yutin N."/>
            <person name="Jorgensen S.L."/>
            <person name="Dharamshi J."/>
            <person name="Homa F."/>
            <person name="Zaremba-Niedwiedzka K."/>
            <person name="Spang A."/>
            <person name="Wolf Y.I."/>
            <person name="Koonin E.V."/>
            <person name="Ettema T.J."/>
        </authorList>
    </citation>
    <scope>NUCLEOTIDE SEQUENCE</scope>
</reference>
<proteinExistence type="predicted"/>
<dbReference type="EMBL" id="MK500301">
    <property type="protein sequence ID" value="QBK84986.1"/>
    <property type="molecule type" value="Genomic_DNA"/>
</dbReference>
<gene>
    <name evidence="1" type="ORF">LCDPAC02_01850</name>
</gene>
<evidence type="ECO:0000313" key="1">
    <source>
        <dbReference type="EMBL" id="QBK84986.1"/>
    </source>
</evidence>
<protein>
    <submittedName>
        <fullName evidence="1">Uncharacterized protein</fullName>
    </submittedName>
</protein>
<accession>A0A481YRA3</accession>
<name>A0A481YRA3_9VIRU</name>
<organism evidence="1">
    <name type="scientific">Pithovirus LCDPAC02</name>
    <dbReference type="NCBI Taxonomy" id="2506601"/>
    <lineage>
        <taxon>Viruses</taxon>
        <taxon>Pithoviruses</taxon>
    </lineage>
</organism>